<keyword evidence="1" id="KW-0677">Repeat</keyword>
<comment type="caution">
    <text evidence="5">The sequence shown here is derived from an EMBL/GenBank/DDBJ whole genome shotgun (WGS) entry which is preliminary data.</text>
</comment>
<organism evidence="5 6">
    <name type="scientific">Aquipseudomonas alcaligenes</name>
    <name type="common">Pseudomonas alcaligenes</name>
    <dbReference type="NCBI Taxonomy" id="43263"/>
    <lineage>
        <taxon>Bacteria</taxon>
        <taxon>Pseudomonadati</taxon>
        <taxon>Pseudomonadota</taxon>
        <taxon>Gammaproteobacteria</taxon>
        <taxon>Pseudomonadales</taxon>
        <taxon>Pseudomonadaceae</taxon>
        <taxon>Aquipseudomonas</taxon>
    </lineage>
</organism>
<protein>
    <submittedName>
        <fullName evidence="5">Ankyrin repeat domain-containing protein</fullName>
    </submittedName>
</protein>
<feature type="repeat" description="ANK" evidence="3">
    <location>
        <begin position="436"/>
        <end position="461"/>
    </location>
</feature>
<gene>
    <name evidence="5" type="ORF">E6Q69_04340</name>
</gene>
<evidence type="ECO:0000256" key="2">
    <source>
        <dbReference type="ARBA" id="ARBA00023043"/>
    </source>
</evidence>
<evidence type="ECO:0000313" key="5">
    <source>
        <dbReference type="EMBL" id="TXI34396.1"/>
    </source>
</evidence>
<dbReference type="SUPFAM" id="SSF48403">
    <property type="entry name" value="Ankyrin repeat"/>
    <property type="match status" value="1"/>
</dbReference>
<dbReference type="InterPro" id="IPR011990">
    <property type="entry name" value="TPR-like_helical_dom_sf"/>
</dbReference>
<feature type="repeat" description="ANK" evidence="3">
    <location>
        <begin position="391"/>
        <end position="423"/>
    </location>
</feature>
<evidence type="ECO:0000256" key="3">
    <source>
        <dbReference type="PROSITE-ProRule" id="PRU00023"/>
    </source>
</evidence>
<dbReference type="PANTHER" id="PTHR24189">
    <property type="entry name" value="MYOTROPHIN"/>
    <property type="match status" value="1"/>
</dbReference>
<evidence type="ECO:0000313" key="6">
    <source>
        <dbReference type="Proteomes" id="UP000321110"/>
    </source>
</evidence>
<dbReference type="AlphaFoldDB" id="A0A5C7WA58"/>
<dbReference type="PROSITE" id="PS50297">
    <property type="entry name" value="ANK_REP_REGION"/>
    <property type="match status" value="2"/>
</dbReference>
<accession>A0A5C7WA58</accession>
<dbReference type="InterPro" id="IPR050745">
    <property type="entry name" value="Multifunctional_regulatory"/>
</dbReference>
<feature type="domain" description="FHA" evidence="4">
    <location>
        <begin position="630"/>
        <end position="685"/>
    </location>
</feature>
<sequence>MSRMLLGGLTALLIAPSHGAPESIPPLSQVWFKPTLQEDHAPICAELLQAAERAFVGTDASLQALKMPSLQEVEPRKFSQRREDGSSIHFGIYTHPGCGGGCEQYQIVVGATPLDYHPSVADGQLDLAPERSSSIPRLFVGSSQQLLTISNDSGPSSPAKNLYLHKVDANLGWTPVCQVQMAPTRDTATWPAELAPALQALDRLAGSMGSLSGGYGDCGSLRAGERRASRLPEDLWQALYRPWMLYAHNDGYRNPQSEFQAAERALEQWALTGIVEFRTVREYRKALEQAYRALAEFYSAAFKWSDEQSRSIARLTLNSVVDHALAFPSSGYVPFPEGEQSLRQAILVGSPIEEIRQIGGTLSDLSIAIEHPQAMQLLLEQGADPDQTNPFGKTPLMYAAQYNQLETARLLLAAGANANAMTILPDDSCTYTLHTSKMTALHYAVRYASVELTELLLQKGAVPFIRSVSTAYQEGRTGTPQEWLRRHSAIDAKEPNPHLSTAQASMLEQALRTPSPKQLKQQARQLTLKAEKDYAEGRTLPAYHALLLAREVLPQDGRILSNLSLVAFKLGQHGPALEAGQQLLDSNLDAKLSANAWFNQGLVCERAGWTSYNGRTYCRSGSVYAYYRAASLGSAPARTDKLLAQFQAANKVHCRVTYGEEEVDVLVQDDFRSTGNGPWIGQTLYALYPSAIHVPAGDVSWQIKDRTIQPHEVGTLELGEWRLSVLESHESLGSAPLQVGGASCVALRQ</sequence>
<dbReference type="PROSITE" id="PS50088">
    <property type="entry name" value="ANK_REPEAT"/>
    <property type="match status" value="2"/>
</dbReference>
<evidence type="ECO:0000256" key="1">
    <source>
        <dbReference type="ARBA" id="ARBA00022737"/>
    </source>
</evidence>
<name>A0A5C7WA58_AQUAC</name>
<dbReference type="Gene3D" id="1.25.40.20">
    <property type="entry name" value="Ankyrin repeat-containing domain"/>
    <property type="match status" value="1"/>
</dbReference>
<dbReference type="Gene3D" id="1.25.40.10">
    <property type="entry name" value="Tetratricopeptide repeat domain"/>
    <property type="match status" value="1"/>
</dbReference>
<proteinExistence type="predicted"/>
<dbReference type="InterPro" id="IPR002110">
    <property type="entry name" value="Ankyrin_rpt"/>
</dbReference>
<dbReference type="SUPFAM" id="SSF48452">
    <property type="entry name" value="TPR-like"/>
    <property type="match status" value="1"/>
</dbReference>
<dbReference type="Pfam" id="PF12796">
    <property type="entry name" value="Ank_2"/>
    <property type="match status" value="1"/>
</dbReference>
<keyword evidence="2 3" id="KW-0040">ANK repeat</keyword>
<dbReference type="Proteomes" id="UP000321110">
    <property type="component" value="Unassembled WGS sequence"/>
</dbReference>
<dbReference type="InterPro" id="IPR000253">
    <property type="entry name" value="FHA_dom"/>
</dbReference>
<dbReference type="PANTHER" id="PTHR24189:SF50">
    <property type="entry name" value="ANKYRIN REPEAT AND SOCS BOX PROTEIN 2"/>
    <property type="match status" value="1"/>
</dbReference>
<reference evidence="5 6" key="1">
    <citation type="submission" date="2018-09" db="EMBL/GenBank/DDBJ databases">
        <title>Metagenome Assembled Genomes from an Advanced Water Purification Facility.</title>
        <authorList>
            <person name="Stamps B.W."/>
            <person name="Spear J.R."/>
        </authorList>
    </citation>
    <scope>NUCLEOTIDE SEQUENCE [LARGE SCALE GENOMIC DNA]</scope>
    <source>
        <strain evidence="5">Bin_52_1</strain>
    </source>
</reference>
<dbReference type="PROSITE" id="PS50006">
    <property type="entry name" value="FHA_DOMAIN"/>
    <property type="match status" value="1"/>
</dbReference>
<dbReference type="SMART" id="SM00248">
    <property type="entry name" value="ANK"/>
    <property type="match status" value="3"/>
</dbReference>
<dbReference type="EMBL" id="SSFO01000070">
    <property type="protein sequence ID" value="TXI34396.1"/>
    <property type="molecule type" value="Genomic_DNA"/>
</dbReference>
<evidence type="ECO:0000259" key="4">
    <source>
        <dbReference type="PROSITE" id="PS50006"/>
    </source>
</evidence>
<dbReference type="InterPro" id="IPR036770">
    <property type="entry name" value="Ankyrin_rpt-contain_sf"/>
</dbReference>